<comment type="caution">
    <text evidence="2">The sequence shown here is derived from an EMBL/GenBank/DDBJ whole genome shotgun (WGS) entry which is preliminary data.</text>
</comment>
<feature type="signal peptide" evidence="1">
    <location>
        <begin position="1"/>
        <end position="21"/>
    </location>
</feature>
<sequence>MKSLVFALMFAGLAWSGVASAETFAFYGYAYDLKTGRYLYTEVHHQNIVGEHWLGGTIRYYAPDGRLIGDKTLDFSADPFIPVYRFDMKTDGYHEAITAVDADHVMMEKRSSTKDKLERKTIDHVMPMTADSGFHSFLRAHFAELMSGKTVSFTLAVAGNLDAYHFRARRIADTTFEGRPAVRFRVEPDSLLRWFVDPLEVTYDPKQEKLLEYRGLANVPDPASGKPYVARIAYYSQPPKDAPELPPLDP</sequence>
<gene>
    <name evidence="2" type="ORF">G7Y85_18345</name>
</gene>
<evidence type="ECO:0008006" key="4">
    <source>
        <dbReference type="Google" id="ProtNLM"/>
    </source>
</evidence>
<reference evidence="2 3" key="1">
    <citation type="journal article" date="2014" name="Int. J. Syst. Evol. Microbiol.">
        <title>Solimonas terrae sp. nov., isolated from soil.</title>
        <authorList>
            <person name="Kim S.J."/>
            <person name="Moon J.Y."/>
            <person name="Weon H.Y."/>
            <person name="Ahn J.H."/>
            <person name="Chen W.M."/>
            <person name="Kwon S.W."/>
        </authorList>
    </citation>
    <scope>NUCLEOTIDE SEQUENCE [LARGE SCALE GENOMIC DNA]</scope>
    <source>
        <strain evidence="2 3">KIS83-12</strain>
    </source>
</reference>
<feature type="chain" id="PRO_5027032309" description="DUF3108 domain-containing protein" evidence="1">
    <location>
        <begin position="22"/>
        <end position="250"/>
    </location>
</feature>
<keyword evidence="1" id="KW-0732">Signal</keyword>
<organism evidence="2 3">
    <name type="scientific">Solimonas terrae</name>
    <dbReference type="NCBI Taxonomy" id="1396819"/>
    <lineage>
        <taxon>Bacteria</taxon>
        <taxon>Pseudomonadati</taxon>
        <taxon>Pseudomonadota</taxon>
        <taxon>Gammaproteobacteria</taxon>
        <taxon>Nevskiales</taxon>
        <taxon>Nevskiaceae</taxon>
        <taxon>Solimonas</taxon>
    </lineage>
</organism>
<evidence type="ECO:0000313" key="3">
    <source>
        <dbReference type="Proteomes" id="UP000472676"/>
    </source>
</evidence>
<protein>
    <recommendedName>
        <fullName evidence="4">DUF3108 domain-containing protein</fullName>
    </recommendedName>
</protein>
<keyword evidence="3" id="KW-1185">Reference proteome</keyword>
<proteinExistence type="predicted"/>
<dbReference type="AlphaFoldDB" id="A0A6M2BXW8"/>
<dbReference type="Proteomes" id="UP000472676">
    <property type="component" value="Unassembled WGS sequence"/>
</dbReference>
<evidence type="ECO:0000313" key="2">
    <source>
        <dbReference type="EMBL" id="NGY06739.1"/>
    </source>
</evidence>
<dbReference type="EMBL" id="JAAMOW010000010">
    <property type="protein sequence ID" value="NGY06739.1"/>
    <property type="molecule type" value="Genomic_DNA"/>
</dbReference>
<evidence type="ECO:0000256" key="1">
    <source>
        <dbReference type="SAM" id="SignalP"/>
    </source>
</evidence>
<dbReference type="RefSeq" id="WP_166260910.1">
    <property type="nucleotide sequence ID" value="NZ_JAAMOW010000010.1"/>
</dbReference>
<name>A0A6M2BXW8_9GAMM</name>
<accession>A0A6M2BXW8</accession>